<evidence type="ECO:0000313" key="8">
    <source>
        <dbReference type="Proteomes" id="UP000315003"/>
    </source>
</evidence>
<dbReference type="AlphaFoldDB" id="A0A517SVG9"/>
<dbReference type="RefSeq" id="WP_145272403.1">
    <property type="nucleotide sequence ID" value="NZ_CP036272.1"/>
</dbReference>
<accession>A0A517SVG9</accession>
<organism evidence="7 8">
    <name type="scientific">Stieleria bergensis</name>
    <dbReference type="NCBI Taxonomy" id="2528025"/>
    <lineage>
        <taxon>Bacteria</taxon>
        <taxon>Pseudomonadati</taxon>
        <taxon>Planctomycetota</taxon>
        <taxon>Planctomycetia</taxon>
        <taxon>Pirellulales</taxon>
        <taxon>Pirellulaceae</taxon>
        <taxon>Stieleria</taxon>
    </lineage>
</organism>
<keyword evidence="4 5" id="KW-0472">Membrane</keyword>
<dbReference type="Proteomes" id="UP000315003">
    <property type="component" value="Chromosome"/>
</dbReference>
<dbReference type="Pfam" id="PF07584">
    <property type="entry name" value="BatA"/>
    <property type="match status" value="1"/>
</dbReference>
<evidence type="ECO:0000313" key="7">
    <source>
        <dbReference type="EMBL" id="QDT60110.1"/>
    </source>
</evidence>
<dbReference type="PANTHER" id="PTHR22550">
    <property type="entry name" value="SPORE GERMINATION PROTEIN"/>
    <property type="match status" value="1"/>
</dbReference>
<dbReference type="EMBL" id="CP036272">
    <property type="protein sequence ID" value="QDT60110.1"/>
    <property type="molecule type" value="Genomic_DNA"/>
</dbReference>
<evidence type="ECO:0000259" key="6">
    <source>
        <dbReference type="PROSITE" id="PS50234"/>
    </source>
</evidence>
<protein>
    <submittedName>
        <fullName evidence="7">von Willebrand factor type A domain protein</fullName>
    </submittedName>
</protein>
<keyword evidence="3 5" id="KW-1133">Transmembrane helix</keyword>
<evidence type="ECO:0000256" key="4">
    <source>
        <dbReference type="ARBA" id="ARBA00023136"/>
    </source>
</evidence>
<dbReference type="PROSITE" id="PS50234">
    <property type="entry name" value="VWFA"/>
    <property type="match status" value="1"/>
</dbReference>
<gene>
    <name evidence="7" type="ORF">SV7mr_26270</name>
</gene>
<feature type="transmembrane region" description="Helical" evidence="5">
    <location>
        <begin position="325"/>
        <end position="347"/>
    </location>
</feature>
<dbReference type="SMART" id="SM00327">
    <property type="entry name" value="VWA"/>
    <property type="match status" value="1"/>
</dbReference>
<dbReference type="InterPro" id="IPR050768">
    <property type="entry name" value="UPF0353/GerABKA_families"/>
</dbReference>
<keyword evidence="2 5" id="KW-0812">Transmembrane</keyword>
<reference evidence="7 8" key="1">
    <citation type="submission" date="2019-02" db="EMBL/GenBank/DDBJ databases">
        <title>Deep-cultivation of Planctomycetes and their phenomic and genomic characterization uncovers novel biology.</title>
        <authorList>
            <person name="Wiegand S."/>
            <person name="Jogler M."/>
            <person name="Boedeker C."/>
            <person name="Pinto D."/>
            <person name="Vollmers J."/>
            <person name="Rivas-Marin E."/>
            <person name="Kohn T."/>
            <person name="Peeters S.H."/>
            <person name="Heuer A."/>
            <person name="Rast P."/>
            <person name="Oberbeckmann S."/>
            <person name="Bunk B."/>
            <person name="Jeske O."/>
            <person name="Meyerdierks A."/>
            <person name="Storesund J.E."/>
            <person name="Kallscheuer N."/>
            <person name="Luecker S."/>
            <person name="Lage O.M."/>
            <person name="Pohl T."/>
            <person name="Merkel B.J."/>
            <person name="Hornburger P."/>
            <person name="Mueller R.-W."/>
            <person name="Bruemmer F."/>
            <person name="Labrenz M."/>
            <person name="Spormann A.M."/>
            <person name="Op den Camp H."/>
            <person name="Overmann J."/>
            <person name="Amann R."/>
            <person name="Jetten M.S.M."/>
            <person name="Mascher T."/>
            <person name="Medema M.H."/>
            <person name="Devos D.P."/>
            <person name="Kaster A.-K."/>
            <person name="Ovreas L."/>
            <person name="Rohde M."/>
            <person name="Galperin M.Y."/>
            <person name="Jogler C."/>
        </authorList>
    </citation>
    <scope>NUCLEOTIDE SEQUENCE [LARGE SCALE GENOMIC DNA]</scope>
    <source>
        <strain evidence="7 8">SV_7m_r</strain>
    </source>
</reference>
<feature type="transmembrane region" description="Helical" evidence="5">
    <location>
        <begin position="49"/>
        <end position="69"/>
    </location>
</feature>
<evidence type="ECO:0000256" key="3">
    <source>
        <dbReference type="ARBA" id="ARBA00022989"/>
    </source>
</evidence>
<evidence type="ECO:0000256" key="1">
    <source>
        <dbReference type="ARBA" id="ARBA00022475"/>
    </source>
</evidence>
<dbReference type="SUPFAM" id="SSF53300">
    <property type="entry name" value="vWA-like"/>
    <property type="match status" value="1"/>
</dbReference>
<dbReference type="InterPro" id="IPR024163">
    <property type="entry name" value="Aerotolerance_reg_N"/>
</dbReference>
<name>A0A517SVG9_9BACT</name>
<dbReference type="Gene3D" id="3.40.50.410">
    <property type="entry name" value="von Willebrand factor, type A domain"/>
    <property type="match status" value="1"/>
</dbReference>
<evidence type="ECO:0000256" key="5">
    <source>
        <dbReference type="SAM" id="Phobius"/>
    </source>
</evidence>
<dbReference type="OrthoDB" id="6206554at2"/>
<evidence type="ECO:0000256" key="2">
    <source>
        <dbReference type="ARBA" id="ARBA00022692"/>
    </source>
</evidence>
<keyword evidence="8" id="KW-1185">Reference proteome</keyword>
<dbReference type="PANTHER" id="PTHR22550:SF5">
    <property type="entry name" value="LEUCINE ZIPPER PROTEIN 4"/>
    <property type="match status" value="1"/>
</dbReference>
<dbReference type="Pfam" id="PF00092">
    <property type="entry name" value="VWA"/>
    <property type="match status" value="1"/>
</dbReference>
<sequence>MFAHPWLLLLLLLVPFAAWRVFARRSQPGIRFSSVGLAKQLRPTLRQRLAWLPPALTIAALVFLIIAIARPREGRSQTFIDSEGIAIEIVIDRSGSMQALDFKLDGENVDRLTAIKNVVTKFVNGSDDLEGRVSDLVGLVSFAGYADAKTPPTLDHQFLVNQLDNTEIVNSQAEDGTAIGDAISLAVEKLVALDNRQKDKVKSKIIILLTDGENNAGDMDPVQAAELAQTLDVKIYTIGVGTKGQAPVPVIDRFSGRKFLRMIDVNIDEDTLTKVAQATGGKYFRAVDTDSLENIYREIDALEKTKVEAQHYVDYRELAVQDYRVAGFSIPPLLLLAFLLLLLRWVLQETWLRELS</sequence>
<dbReference type="InterPro" id="IPR002035">
    <property type="entry name" value="VWF_A"/>
</dbReference>
<proteinExistence type="predicted"/>
<dbReference type="InterPro" id="IPR036465">
    <property type="entry name" value="vWFA_dom_sf"/>
</dbReference>
<keyword evidence="1" id="KW-1003">Cell membrane</keyword>
<feature type="domain" description="VWFA" evidence="6">
    <location>
        <begin position="86"/>
        <end position="299"/>
    </location>
</feature>